<keyword evidence="3" id="KW-1185">Reference proteome</keyword>
<dbReference type="AlphaFoldDB" id="A0AAN7U9M4"/>
<dbReference type="Proteomes" id="UP001305414">
    <property type="component" value="Unassembled WGS sequence"/>
</dbReference>
<feature type="region of interest" description="Disordered" evidence="1">
    <location>
        <begin position="16"/>
        <end position="35"/>
    </location>
</feature>
<dbReference type="EMBL" id="JAWHQM010000001">
    <property type="protein sequence ID" value="KAK5624388.1"/>
    <property type="molecule type" value="Genomic_DNA"/>
</dbReference>
<gene>
    <name evidence="2" type="ORF">RRF57_000104</name>
</gene>
<reference evidence="2 3" key="1">
    <citation type="submission" date="2023-10" db="EMBL/GenBank/DDBJ databases">
        <title>Draft genome sequence of Xylaria bambusicola isolate GMP-LS, the root and basal stem rot pathogen of sugarcane in Indonesia.</title>
        <authorList>
            <person name="Selvaraj P."/>
            <person name="Muralishankar V."/>
            <person name="Muruganantham S."/>
            <person name="Sp S."/>
            <person name="Haryani S."/>
            <person name="Lau K.J.X."/>
            <person name="Naqvi N.I."/>
        </authorList>
    </citation>
    <scope>NUCLEOTIDE SEQUENCE [LARGE SCALE GENOMIC DNA]</scope>
    <source>
        <strain evidence="2">GMP-LS</strain>
    </source>
</reference>
<accession>A0AAN7U9M4</accession>
<name>A0AAN7U9M4_9PEZI</name>
<proteinExistence type="predicted"/>
<protein>
    <submittedName>
        <fullName evidence="2">Uncharacterized protein</fullName>
    </submittedName>
</protein>
<evidence type="ECO:0000256" key="1">
    <source>
        <dbReference type="SAM" id="MobiDB-lite"/>
    </source>
</evidence>
<comment type="caution">
    <text evidence="2">The sequence shown here is derived from an EMBL/GenBank/DDBJ whole genome shotgun (WGS) entry which is preliminary data.</text>
</comment>
<organism evidence="2 3">
    <name type="scientific">Xylaria bambusicola</name>
    <dbReference type="NCBI Taxonomy" id="326684"/>
    <lineage>
        <taxon>Eukaryota</taxon>
        <taxon>Fungi</taxon>
        <taxon>Dikarya</taxon>
        <taxon>Ascomycota</taxon>
        <taxon>Pezizomycotina</taxon>
        <taxon>Sordariomycetes</taxon>
        <taxon>Xylariomycetidae</taxon>
        <taxon>Xylariales</taxon>
        <taxon>Xylariaceae</taxon>
        <taxon>Xylaria</taxon>
    </lineage>
</organism>
<evidence type="ECO:0000313" key="3">
    <source>
        <dbReference type="Proteomes" id="UP001305414"/>
    </source>
</evidence>
<sequence length="104" mass="11609">MCCGKTVSTLFELNTAQSPSHPFPPIRSKSPFARKGQSRAQNGAAYYLEPLEFTEADMHAVFRCEEQFLKRGENEYPSPPTAPLYWDGSPPCNMANHKVIDCGI</sequence>
<evidence type="ECO:0000313" key="2">
    <source>
        <dbReference type="EMBL" id="KAK5624388.1"/>
    </source>
</evidence>